<dbReference type="KEGG" id="pary:A4V02_02965"/>
<sequence>MTDFSVPQRMSLGAFFIYFLKYFRLVLNATIIFSAYEIFKSEDGIVENLQKIAILFGVTVCVALALASLAFFKLKFHVDGGNLIYRHNMIGRVTTTIPLTHIHTLRTRQGMFYRILSLRGVLFDTLADKGEEIELILSEADWQSLLKRIELQERPQPAVADMPPPPVRSHTSYRKFSNTDLVLDALCQNHLKGMAVLGGFVAVFFNNMLNLYENLFDIIADYFESHFAHLAMSVAGIAMIMASAYVVSLVLWLGKVLLRYYDLSLTYDSKTLTFSHGLFSRMSSRFDCDKICTVWVKRNYPERRFGLCTLAMKQAMNSSAQKEEDNLKIYGHDCSDFFLGRWLGQEYGQEQEITAAKSGKGVITHSLLPDLLVSAVATAALCYLGMYSWIILPVIYMSAGIPKGILTMRHSHISLRESYVIIGKGRFAEIKNYVKYDNVEVVRLTRTPVSRLTGRVSLSLSTSGSTFTIRSLRHEEAMRIYELLLYKSTRRTTTSTARAIDTQADDEAVSA</sequence>
<protein>
    <recommendedName>
        <fullName evidence="2">YdbS-like PH domain-containing protein</fullName>
    </recommendedName>
</protein>
<feature type="transmembrane region" description="Helical" evidence="1">
    <location>
        <begin position="194"/>
        <end position="212"/>
    </location>
</feature>
<accession>A0A1Z2XE49</accession>
<dbReference type="PANTHER" id="PTHR34473:SF2">
    <property type="entry name" value="UPF0699 TRANSMEMBRANE PROTEIN YDBT"/>
    <property type="match status" value="1"/>
</dbReference>
<feature type="transmembrane region" description="Helical" evidence="1">
    <location>
        <begin position="52"/>
        <end position="72"/>
    </location>
</feature>
<dbReference type="PANTHER" id="PTHR34473">
    <property type="entry name" value="UPF0699 TRANSMEMBRANE PROTEIN YDBS"/>
    <property type="match status" value="1"/>
</dbReference>
<dbReference type="AlphaFoldDB" id="A0A1B1S7K9"/>
<dbReference type="Proteomes" id="UP000186351">
    <property type="component" value="Chromosome"/>
</dbReference>
<dbReference type="Pfam" id="PF03703">
    <property type="entry name" value="bPH_2"/>
    <property type="match status" value="2"/>
</dbReference>
<reference evidence="4" key="1">
    <citation type="submission" date="2016-04" db="EMBL/GenBank/DDBJ databases">
        <title>Complete Genome Sequences of Twelve Strains of a Stable Defined Moderately Diverse Mouse Microbiota 2 (sDMDMm2).</title>
        <authorList>
            <person name="Uchimura Y."/>
            <person name="Wyss M."/>
            <person name="Brugiroux S."/>
            <person name="Limenitakis J.P."/>
            <person name="Stecher B."/>
            <person name="McCoy K.D."/>
            <person name="Macpherson A.J."/>
        </authorList>
    </citation>
    <scope>NUCLEOTIDE SEQUENCE [LARGE SCALE GENOMIC DNA]</scope>
    <source>
        <strain evidence="4">YL27</strain>
    </source>
</reference>
<feature type="domain" description="YdbS-like PH" evidence="2">
    <location>
        <begin position="409"/>
        <end position="483"/>
    </location>
</feature>
<dbReference type="RefSeq" id="WP_084273944.1">
    <property type="nucleotide sequence ID" value="NZ_CAJTAP010000002.1"/>
</dbReference>
<dbReference type="OrthoDB" id="1049931at2"/>
<organism evidence="3 4">
    <name type="scientific">Muribaculum intestinale</name>
    <dbReference type="NCBI Taxonomy" id="1796646"/>
    <lineage>
        <taxon>Bacteria</taxon>
        <taxon>Pseudomonadati</taxon>
        <taxon>Bacteroidota</taxon>
        <taxon>Bacteroidia</taxon>
        <taxon>Bacteroidales</taxon>
        <taxon>Muribaculaceae</taxon>
        <taxon>Muribaculum</taxon>
    </lineage>
</organism>
<keyword evidence="4" id="KW-1185">Reference proteome</keyword>
<gene>
    <name evidence="3" type="ORF">A4V02_02965</name>
</gene>
<feature type="transmembrane region" description="Helical" evidence="1">
    <location>
        <begin position="12"/>
        <end position="32"/>
    </location>
</feature>
<evidence type="ECO:0000259" key="2">
    <source>
        <dbReference type="Pfam" id="PF03703"/>
    </source>
</evidence>
<keyword evidence="1" id="KW-1133">Transmembrane helix</keyword>
<evidence type="ECO:0000313" key="3">
    <source>
        <dbReference type="EMBL" id="ANU62783.2"/>
    </source>
</evidence>
<dbReference type="STRING" id="1796646.A4V02_02965"/>
<dbReference type="EMBL" id="CP015402">
    <property type="protein sequence ID" value="ANU62783.2"/>
    <property type="molecule type" value="Genomic_DNA"/>
</dbReference>
<accession>A0A1B1S7K9</accession>
<evidence type="ECO:0000313" key="4">
    <source>
        <dbReference type="Proteomes" id="UP000186351"/>
    </source>
</evidence>
<keyword evidence="1" id="KW-0812">Transmembrane</keyword>
<feature type="transmembrane region" description="Helical" evidence="1">
    <location>
        <begin position="367"/>
        <end position="390"/>
    </location>
</feature>
<keyword evidence="1" id="KW-0472">Membrane</keyword>
<name>A0A1B1S7K9_9BACT</name>
<dbReference type="GeneID" id="65535803"/>
<evidence type="ECO:0000256" key="1">
    <source>
        <dbReference type="SAM" id="Phobius"/>
    </source>
</evidence>
<proteinExistence type="predicted"/>
<feature type="domain" description="YdbS-like PH" evidence="2">
    <location>
        <begin position="74"/>
        <end position="130"/>
    </location>
</feature>
<dbReference type="InterPro" id="IPR005182">
    <property type="entry name" value="YdbS-like_PH"/>
</dbReference>
<feature type="transmembrane region" description="Helical" evidence="1">
    <location>
        <begin position="232"/>
        <end position="253"/>
    </location>
</feature>